<evidence type="ECO:0000259" key="3">
    <source>
        <dbReference type="PROSITE" id="PS50075"/>
    </source>
</evidence>
<name>A0A4R4WFP8_9ACTN</name>
<evidence type="ECO:0000313" key="4">
    <source>
        <dbReference type="EMBL" id="TDD15103.1"/>
    </source>
</evidence>
<reference evidence="4 5" key="1">
    <citation type="submission" date="2019-03" db="EMBL/GenBank/DDBJ databases">
        <title>Draft genome sequences of novel Actinobacteria.</title>
        <authorList>
            <person name="Sahin N."/>
            <person name="Ay H."/>
            <person name="Saygin H."/>
        </authorList>
    </citation>
    <scope>NUCLEOTIDE SEQUENCE [LARGE SCALE GENOMIC DNA]</scope>
    <source>
        <strain evidence="4 5">KC712</strain>
    </source>
</reference>
<dbReference type="EMBL" id="SMKP01000132">
    <property type="protein sequence ID" value="TDD15103.1"/>
    <property type="molecule type" value="Genomic_DNA"/>
</dbReference>
<proteinExistence type="predicted"/>
<dbReference type="InterPro" id="IPR020806">
    <property type="entry name" value="PKS_PP-bd"/>
</dbReference>
<evidence type="ECO:0000256" key="2">
    <source>
        <dbReference type="ARBA" id="ARBA00022553"/>
    </source>
</evidence>
<dbReference type="PROSITE" id="PS00012">
    <property type="entry name" value="PHOSPHOPANTETHEINE"/>
    <property type="match status" value="1"/>
</dbReference>
<dbReference type="OrthoDB" id="9811110at2"/>
<dbReference type="InterPro" id="IPR009081">
    <property type="entry name" value="PP-bd_ACP"/>
</dbReference>
<organism evidence="4 5">
    <name type="scientific">Nonomuraea diastatica</name>
    <dbReference type="NCBI Taxonomy" id="1848329"/>
    <lineage>
        <taxon>Bacteria</taxon>
        <taxon>Bacillati</taxon>
        <taxon>Actinomycetota</taxon>
        <taxon>Actinomycetes</taxon>
        <taxon>Streptosporangiales</taxon>
        <taxon>Streptosporangiaceae</taxon>
        <taxon>Nonomuraea</taxon>
    </lineage>
</organism>
<dbReference type="InterPro" id="IPR006162">
    <property type="entry name" value="Ppantetheine_attach_site"/>
</dbReference>
<protein>
    <submittedName>
        <fullName evidence="4">Acyl carrier protein</fullName>
    </submittedName>
</protein>
<dbReference type="Gene3D" id="1.10.1200.10">
    <property type="entry name" value="ACP-like"/>
    <property type="match status" value="1"/>
</dbReference>
<keyword evidence="2" id="KW-0597">Phosphoprotein</keyword>
<dbReference type="Pfam" id="PF00550">
    <property type="entry name" value="PP-binding"/>
    <property type="match status" value="1"/>
</dbReference>
<comment type="caution">
    <text evidence="4">The sequence shown here is derived from an EMBL/GenBank/DDBJ whole genome shotgun (WGS) entry which is preliminary data.</text>
</comment>
<evidence type="ECO:0000256" key="1">
    <source>
        <dbReference type="ARBA" id="ARBA00022450"/>
    </source>
</evidence>
<accession>A0A4R4WFP8</accession>
<feature type="domain" description="Carrier" evidence="3">
    <location>
        <begin position="18"/>
        <end position="93"/>
    </location>
</feature>
<dbReference type="AlphaFoldDB" id="A0A4R4WFP8"/>
<dbReference type="GO" id="GO:0031177">
    <property type="term" value="F:phosphopantetheine binding"/>
    <property type="evidence" value="ECO:0007669"/>
    <property type="project" value="InterPro"/>
</dbReference>
<gene>
    <name evidence="4" type="ORF">E1294_35525</name>
</gene>
<dbReference type="PROSITE" id="PS50075">
    <property type="entry name" value="CARRIER"/>
    <property type="match status" value="1"/>
</dbReference>
<dbReference type="Proteomes" id="UP000294543">
    <property type="component" value="Unassembled WGS sequence"/>
</dbReference>
<sequence length="104" mass="11579">MIARNVFRLARESRFMVNEGRNIADDVLTIIKATLLIEAVDMKDNLFDVGADSLTLLEICTQIEEGFEIEVPLESVWEAPSASDIIRIVEDCVQKARELAAGGR</sequence>
<keyword evidence="1" id="KW-0596">Phosphopantetheine</keyword>
<dbReference type="InterPro" id="IPR036736">
    <property type="entry name" value="ACP-like_sf"/>
</dbReference>
<dbReference type="SUPFAM" id="SSF47336">
    <property type="entry name" value="ACP-like"/>
    <property type="match status" value="1"/>
</dbReference>
<dbReference type="SMART" id="SM00823">
    <property type="entry name" value="PKS_PP"/>
    <property type="match status" value="1"/>
</dbReference>
<evidence type="ECO:0000313" key="5">
    <source>
        <dbReference type="Proteomes" id="UP000294543"/>
    </source>
</evidence>
<keyword evidence="5" id="KW-1185">Reference proteome</keyword>